<reference evidence="2 3" key="1">
    <citation type="submission" date="2019-01" db="EMBL/GenBank/DDBJ databases">
        <title>Draft genome sequence of Psathyrella aberdarensis IHI B618.</title>
        <authorList>
            <person name="Buettner E."/>
            <person name="Kellner H."/>
        </authorList>
    </citation>
    <scope>NUCLEOTIDE SEQUENCE [LARGE SCALE GENOMIC DNA]</scope>
    <source>
        <strain evidence="2 3">IHI B618</strain>
    </source>
</reference>
<evidence type="ECO:0000313" key="3">
    <source>
        <dbReference type="Proteomes" id="UP000290288"/>
    </source>
</evidence>
<proteinExistence type="predicted"/>
<keyword evidence="3" id="KW-1185">Reference proteome</keyword>
<protein>
    <submittedName>
        <fullName evidence="2">Uncharacterized protein</fullName>
    </submittedName>
</protein>
<accession>A0A4Q2DW63</accession>
<dbReference type="AlphaFoldDB" id="A0A4Q2DW63"/>
<sequence>MNQKHLTVSSHYHTCHHQPQVEHLHHRRLKSSSNGQSTAPRPCPKPTKFTNEQKTYLNSHLDVFLAECAHLDKTGAGPRKVKGNKGTKKAWVERKVILGFVKTFQLAGSDGPKLITLSSRIYQWYVNKHKDLMNATEAKPAKKDQKLKAKSASALFAKDHADEIRVKAREKGHTSSGEYLKNYHSVKKEMYDQSDQKISSHTRLMPMLRRRP</sequence>
<organism evidence="2 3">
    <name type="scientific">Candolleomyces aberdarensis</name>
    <dbReference type="NCBI Taxonomy" id="2316362"/>
    <lineage>
        <taxon>Eukaryota</taxon>
        <taxon>Fungi</taxon>
        <taxon>Dikarya</taxon>
        <taxon>Basidiomycota</taxon>
        <taxon>Agaricomycotina</taxon>
        <taxon>Agaricomycetes</taxon>
        <taxon>Agaricomycetidae</taxon>
        <taxon>Agaricales</taxon>
        <taxon>Agaricineae</taxon>
        <taxon>Psathyrellaceae</taxon>
        <taxon>Candolleomyces</taxon>
    </lineage>
</organism>
<evidence type="ECO:0000256" key="1">
    <source>
        <dbReference type="SAM" id="MobiDB-lite"/>
    </source>
</evidence>
<gene>
    <name evidence="2" type="ORF">EST38_g2658</name>
</gene>
<comment type="caution">
    <text evidence="2">The sequence shown here is derived from an EMBL/GenBank/DDBJ whole genome shotgun (WGS) entry which is preliminary data.</text>
</comment>
<name>A0A4Q2DW63_9AGAR</name>
<dbReference type="EMBL" id="SDEE01000049">
    <property type="protein sequence ID" value="RXW23185.1"/>
    <property type="molecule type" value="Genomic_DNA"/>
</dbReference>
<feature type="region of interest" description="Disordered" evidence="1">
    <location>
        <begin position="25"/>
        <end position="50"/>
    </location>
</feature>
<feature type="region of interest" description="Disordered" evidence="1">
    <location>
        <begin position="191"/>
        <end position="212"/>
    </location>
</feature>
<evidence type="ECO:0000313" key="2">
    <source>
        <dbReference type="EMBL" id="RXW23185.1"/>
    </source>
</evidence>
<dbReference type="Proteomes" id="UP000290288">
    <property type="component" value="Unassembled WGS sequence"/>
</dbReference>